<dbReference type="RefSeq" id="WP_193806787.1">
    <property type="nucleotide sequence ID" value="NZ_CP087714.1"/>
</dbReference>
<evidence type="ECO:0000313" key="4">
    <source>
        <dbReference type="EMBL" id="XAT63846.1"/>
    </source>
</evidence>
<dbReference type="GeneID" id="90448081"/>
<dbReference type="InterPro" id="IPR036409">
    <property type="entry name" value="Aldolase_II/adducin_N_sf"/>
</dbReference>
<keyword evidence="5" id="KW-1185">Reference proteome</keyword>
<evidence type="ECO:0000259" key="3">
    <source>
        <dbReference type="SMART" id="SM01007"/>
    </source>
</evidence>
<evidence type="ECO:0000256" key="1">
    <source>
        <dbReference type="ARBA" id="ARBA00022723"/>
    </source>
</evidence>
<evidence type="ECO:0000256" key="2">
    <source>
        <dbReference type="ARBA" id="ARBA00023239"/>
    </source>
</evidence>
<evidence type="ECO:0000313" key="5">
    <source>
        <dbReference type="Proteomes" id="UP001492541"/>
    </source>
</evidence>
<dbReference type="InterPro" id="IPR050197">
    <property type="entry name" value="Aldolase_class_II_sugar_metab"/>
</dbReference>
<protein>
    <submittedName>
        <fullName evidence="4">Class II aldolase/adducin family protein</fullName>
    </submittedName>
</protein>
<keyword evidence="1" id="KW-0479">Metal-binding</keyword>
<organism evidence="4 5">
    <name type="scientific">Geoglobus acetivorans</name>
    <dbReference type="NCBI Taxonomy" id="565033"/>
    <lineage>
        <taxon>Archaea</taxon>
        <taxon>Methanobacteriati</taxon>
        <taxon>Methanobacteriota</taxon>
        <taxon>Archaeoglobi</taxon>
        <taxon>Archaeoglobales</taxon>
        <taxon>Archaeoglobaceae</taxon>
        <taxon>Geoglobus</taxon>
    </lineage>
</organism>
<dbReference type="PANTHER" id="PTHR22789:SF0">
    <property type="entry name" value="3-OXO-TETRONATE 4-PHOSPHATE DECARBOXYLASE-RELATED"/>
    <property type="match status" value="1"/>
</dbReference>
<name>A0ABZ3H3Q1_GEOAI</name>
<feature type="domain" description="Class II aldolase/adducin N-terminal" evidence="3">
    <location>
        <begin position="3"/>
        <end position="171"/>
    </location>
</feature>
<keyword evidence="2" id="KW-0456">Lyase</keyword>
<gene>
    <name evidence="4" type="ORF">LPQ35_00320</name>
</gene>
<dbReference type="SMART" id="SM01007">
    <property type="entry name" value="Aldolase_II"/>
    <property type="match status" value="1"/>
</dbReference>
<dbReference type="Proteomes" id="UP001492541">
    <property type="component" value="Chromosome"/>
</dbReference>
<dbReference type="PANTHER" id="PTHR22789">
    <property type="entry name" value="FUCULOSE PHOSPHATE ALDOLASE"/>
    <property type="match status" value="1"/>
</dbReference>
<dbReference type="Gene3D" id="3.40.225.10">
    <property type="entry name" value="Class II aldolase/adducin N-terminal domain"/>
    <property type="match status" value="1"/>
</dbReference>
<proteinExistence type="predicted"/>
<dbReference type="InterPro" id="IPR001303">
    <property type="entry name" value="Aldolase_II/adducin_N"/>
</dbReference>
<dbReference type="SUPFAM" id="SSF53639">
    <property type="entry name" value="AraD/HMP-PK domain-like"/>
    <property type="match status" value="1"/>
</dbReference>
<accession>A0ABZ3H3Q1</accession>
<dbReference type="EMBL" id="CP087714">
    <property type="protein sequence ID" value="XAT63846.1"/>
    <property type="molecule type" value="Genomic_DNA"/>
</dbReference>
<dbReference type="Pfam" id="PF00596">
    <property type="entry name" value="Aldolase_II"/>
    <property type="match status" value="1"/>
</dbReference>
<sequence>MIDEAIRIGKKLAEQHLIDGSSGNLSFVDGEGIVITKSGAILDELTPDDFVRVDFRGTDRSASSDLEVHRKVYEKTNFRAVLHCHGSYNVALSLLEDGMTPVDLEGRMFLKEIRFIEGKFGTERYAELISDEIRKNGFAAVKGHGIYAAGKSFMDAFKLASFVEHSCKVYYLVRVYSLLYRQ</sequence>
<reference evidence="4 5" key="1">
    <citation type="submission" date="2021-11" db="EMBL/GenBank/DDBJ databases">
        <title>Whole genome of Geoglobus acetivorans.</title>
        <authorList>
            <person name="Liu D."/>
        </authorList>
    </citation>
    <scope>NUCLEOTIDE SEQUENCE [LARGE SCALE GENOMIC DNA]</scope>
    <source>
        <strain evidence="4 5">SBH6</strain>
    </source>
</reference>